<protein>
    <recommendedName>
        <fullName evidence="4">Cobyric acid synthase</fullName>
    </recommendedName>
</protein>
<feature type="domain" description="CobB/CobQ-like glutamine amidotransferase" evidence="6">
    <location>
        <begin position="257"/>
        <end position="455"/>
    </location>
</feature>
<dbReference type="NCBIfam" id="NF001989">
    <property type="entry name" value="PRK00784.1"/>
    <property type="match status" value="1"/>
</dbReference>
<dbReference type="PANTHER" id="PTHR21343:SF1">
    <property type="entry name" value="COBYRIC ACID SYNTHASE"/>
    <property type="match status" value="1"/>
</dbReference>
<name>A0A4Y7RDE8_9FIRM</name>
<evidence type="ECO:0000259" key="5">
    <source>
        <dbReference type="Pfam" id="PF01656"/>
    </source>
</evidence>
<comment type="caution">
    <text evidence="7">The sequence shown here is derived from an EMBL/GenBank/DDBJ whole genome shotgun (WGS) entry which is preliminary data.</text>
</comment>
<dbReference type="NCBIfam" id="TIGR00313">
    <property type="entry name" value="cobQ"/>
    <property type="match status" value="1"/>
</dbReference>
<comment type="pathway">
    <text evidence="1 4">Cofactor biosynthesis; adenosylcobalamin biosynthesis.</text>
</comment>
<sequence>MSAKTIMIQGTASHVGKSVLVAALCRIFKQDGYRVAPFKSQNMALNSFVTRDGGEMGRAQVVQAEAAGLEPSVDMNPILLKPTGHASSQVVVLGKPVGNLSAMGYHTDYAPKALAIIEGALNRLLAANDMVVIEGAGSPAEVNLQEHEIVNMRIARMAQAPVLLVADIDKGGALASVVGTLELIAPDDRARVRGIIINKFRGDISLFQPAVKFLEEKTGKPVIGVVPYFQGFRVQEEDTIPEDRSRAELVEEQGWVDIAVVNLPHISNFTDFDPLEDEPDVRLRYVSKGSNLDEPDLIILPGSKNTIGDLAFLNRSGLAAQIVEFYRRGTPVIGICGGFQMLGRELNDPLHTESEIPRLDGLGLLDTSTTFAPEKITTQVEAEVAGSGLFLCETSDNRINGYEIHMGRTELAPDVRPAFTILVRSGEKVFFPDGAVSPDGLVFGTYIHGIFDSDSFRRRLINTLRRRKGLEPLQASDTLLVHEQRERDFDKLAAVVRSSLAMEKIYGLLGMEGPICHG</sequence>
<dbReference type="GO" id="GO:0009236">
    <property type="term" value="P:cobalamin biosynthetic process"/>
    <property type="evidence" value="ECO:0007669"/>
    <property type="project" value="UniProtKB-UniRule"/>
</dbReference>
<dbReference type="InterPro" id="IPR011698">
    <property type="entry name" value="GATase_3"/>
</dbReference>
<evidence type="ECO:0000256" key="2">
    <source>
        <dbReference type="ARBA" id="ARBA00022573"/>
    </source>
</evidence>
<dbReference type="SUPFAM" id="SSF52317">
    <property type="entry name" value="Class I glutamine amidotransferase-like"/>
    <property type="match status" value="1"/>
</dbReference>
<dbReference type="Proteomes" id="UP000298324">
    <property type="component" value="Unassembled WGS sequence"/>
</dbReference>
<proteinExistence type="inferred from homology"/>
<dbReference type="Gene3D" id="3.40.50.880">
    <property type="match status" value="1"/>
</dbReference>
<reference evidence="7 8" key="1">
    <citation type="journal article" date="2018" name="Environ. Microbiol.">
        <title>Novel energy conservation strategies and behaviour of Pelotomaculum schinkii driving syntrophic propionate catabolism.</title>
        <authorList>
            <person name="Hidalgo-Ahumada C.A.P."/>
            <person name="Nobu M.K."/>
            <person name="Narihiro T."/>
            <person name="Tamaki H."/>
            <person name="Liu W.T."/>
            <person name="Kamagata Y."/>
            <person name="Stams A.J.M."/>
            <person name="Imachi H."/>
            <person name="Sousa D.Z."/>
        </authorList>
    </citation>
    <scope>NUCLEOTIDE SEQUENCE [LARGE SCALE GENOMIC DNA]</scope>
    <source>
        <strain evidence="7 8">HH</strain>
    </source>
</reference>
<dbReference type="GO" id="GO:0003824">
    <property type="term" value="F:catalytic activity"/>
    <property type="evidence" value="ECO:0007669"/>
    <property type="project" value="InterPro"/>
</dbReference>
<dbReference type="PANTHER" id="PTHR21343">
    <property type="entry name" value="DETHIOBIOTIN SYNTHETASE"/>
    <property type="match status" value="1"/>
</dbReference>
<dbReference type="GO" id="GO:0015420">
    <property type="term" value="F:ABC-type vitamin B12 transporter activity"/>
    <property type="evidence" value="ECO:0007669"/>
    <property type="project" value="UniProtKB-UniRule"/>
</dbReference>
<dbReference type="Pfam" id="PF01656">
    <property type="entry name" value="CbiA"/>
    <property type="match status" value="1"/>
</dbReference>
<dbReference type="UniPathway" id="UPA00148"/>
<comment type="similarity">
    <text evidence="4">Belongs to the CobB/CobQ family. CobQ subfamily.</text>
</comment>
<dbReference type="InterPro" id="IPR004459">
    <property type="entry name" value="CobQ_synth"/>
</dbReference>
<dbReference type="CDD" id="cd05389">
    <property type="entry name" value="CobQ_N"/>
    <property type="match status" value="1"/>
</dbReference>
<evidence type="ECO:0000256" key="3">
    <source>
        <dbReference type="ARBA" id="ARBA00022962"/>
    </source>
</evidence>
<dbReference type="InterPro" id="IPR002586">
    <property type="entry name" value="CobQ/CobB/MinD/ParA_Nub-bd_dom"/>
</dbReference>
<gene>
    <name evidence="4 7" type="primary">cobQ</name>
    <name evidence="7" type="ORF">Psch_00331</name>
</gene>
<dbReference type="SUPFAM" id="SSF52540">
    <property type="entry name" value="P-loop containing nucleoside triphosphate hydrolases"/>
    <property type="match status" value="1"/>
</dbReference>
<dbReference type="InterPro" id="IPR047045">
    <property type="entry name" value="CobQ_N"/>
</dbReference>
<accession>A0A4Y7RDE8</accession>
<dbReference type="Pfam" id="PF07685">
    <property type="entry name" value="GATase_3"/>
    <property type="match status" value="1"/>
</dbReference>
<comment type="function">
    <text evidence="4">Catalyzes amidations at positions B, D, E, and G on adenosylcobyrinic A,C-diamide. NH(2) groups are provided by glutamine, and one molecule of ATP is hydrogenolyzed for each amidation.</text>
</comment>
<organism evidence="7 8">
    <name type="scientific">Pelotomaculum schinkii</name>
    <dbReference type="NCBI Taxonomy" id="78350"/>
    <lineage>
        <taxon>Bacteria</taxon>
        <taxon>Bacillati</taxon>
        <taxon>Bacillota</taxon>
        <taxon>Clostridia</taxon>
        <taxon>Eubacteriales</taxon>
        <taxon>Desulfotomaculaceae</taxon>
        <taxon>Pelotomaculum</taxon>
    </lineage>
</organism>
<feature type="active site" evidence="4">
    <location>
        <position position="448"/>
    </location>
</feature>
<dbReference type="InterPro" id="IPR027417">
    <property type="entry name" value="P-loop_NTPase"/>
</dbReference>
<dbReference type="InterPro" id="IPR033949">
    <property type="entry name" value="CobQ_GATase1"/>
</dbReference>
<evidence type="ECO:0000256" key="4">
    <source>
        <dbReference type="HAMAP-Rule" id="MF_00028"/>
    </source>
</evidence>
<dbReference type="EMBL" id="QFGA01000001">
    <property type="protein sequence ID" value="TEB06799.1"/>
    <property type="molecule type" value="Genomic_DNA"/>
</dbReference>
<evidence type="ECO:0000256" key="1">
    <source>
        <dbReference type="ARBA" id="ARBA00004953"/>
    </source>
</evidence>
<dbReference type="Gene3D" id="3.40.50.300">
    <property type="entry name" value="P-loop containing nucleotide triphosphate hydrolases"/>
    <property type="match status" value="1"/>
</dbReference>
<dbReference type="PROSITE" id="PS51274">
    <property type="entry name" value="GATASE_COBBQ"/>
    <property type="match status" value="1"/>
</dbReference>
<dbReference type="InterPro" id="IPR029062">
    <property type="entry name" value="Class_I_gatase-like"/>
</dbReference>
<keyword evidence="8" id="KW-1185">Reference proteome</keyword>
<dbReference type="HAMAP" id="MF_00028">
    <property type="entry name" value="CobQ"/>
    <property type="match status" value="1"/>
</dbReference>
<feature type="active site" description="Nucleophile" evidence="4">
    <location>
        <position position="336"/>
    </location>
</feature>
<keyword evidence="3 4" id="KW-0315">Glutamine amidotransferase</keyword>
<dbReference type="CDD" id="cd01750">
    <property type="entry name" value="GATase1_CobQ"/>
    <property type="match status" value="1"/>
</dbReference>
<keyword evidence="2 4" id="KW-0169">Cobalamin biosynthesis</keyword>
<dbReference type="AlphaFoldDB" id="A0A4Y7RDE8"/>
<evidence type="ECO:0000259" key="6">
    <source>
        <dbReference type="Pfam" id="PF07685"/>
    </source>
</evidence>
<evidence type="ECO:0000313" key="8">
    <source>
        <dbReference type="Proteomes" id="UP000298324"/>
    </source>
</evidence>
<feature type="domain" description="CobQ/CobB/MinD/ParA nucleotide binding" evidence="5">
    <location>
        <begin position="6"/>
        <end position="232"/>
    </location>
</feature>
<dbReference type="RefSeq" id="WP_134217664.1">
    <property type="nucleotide sequence ID" value="NZ_QFGA01000001.1"/>
</dbReference>
<evidence type="ECO:0000313" key="7">
    <source>
        <dbReference type="EMBL" id="TEB06799.1"/>
    </source>
</evidence>